<organism evidence="1 2">
    <name type="scientific">Cudoniella acicularis</name>
    <dbReference type="NCBI Taxonomy" id="354080"/>
    <lineage>
        <taxon>Eukaryota</taxon>
        <taxon>Fungi</taxon>
        <taxon>Dikarya</taxon>
        <taxon>Ascomycota</taxon>
        <taxon>Pezizomycotina</taxon>
        <taxon>Leotiomycetes</taxon>
        <taxon>Helotiales</taxon>
        <taxon>Tricladiaceae</taxon>
        <taxon>Cudoniella</taxon>
    </lineage>
</organism>
<reference evidence="1 2" key="1">
    <citation type="submission" date="2020-03" db="EMBL/GenBank/DDBJ databases">
        <title>Draft Genome Sequence of Cudoniella acicularis.</title>
        <authorList>
            <person name="Buettner E."/>
            <person name="Kellner H."/>
        </authorList>
    </citation>
    <scope>NUCLEOTIDE SEQUENCE [LARGE SCALE GENOMIC DNA]</scope>
    <source>
        <strain evidence="1 2">DSM 108380</strain>
    </source>
</reference>
<evidence type="ECO:0000313" key="2">
    <source>
        <dbReference type="Proteomes" id="UP000566819"/>
    </source>
</evidence>
<keyword evidence="2" id="KW-1185">Reference proteome</keyword>
<protein>
    <submittedName>
        <fullName evidence="1">Uncharacterized protein</fullName>
    </submittedName>
</protein>
<dbReference type="AlphaFoldDB" id="A0A8H4RM23"/>
<sequence>MLPFILQSQLMIRAQVTSKPSASPTSPQPEKPFPRFLTYSLTFRPDELSNISTFIFDKILSPINAKSLLQCLFSDRNNLPNNVHHPKTPTVPNQIPDTDFPLPFRNFSQALRIVKRHAYKEETTENCFRQFLRTTYELALWNSLQELYSLAKQKDLKLIKFLQKYDGDDSNRKLKLRVRVFFRTGLGVDPNGNFFVARNKIVKPLLAGKRLELIGEEFGDVMDVVMAVRVLKSGCTKRKKKKQQKTLLLEQRRVKKLLKKEKTRAHLEKKREKRFLKRKKKRLEIMASP</sequence>
<evidence type="ECO:0000313" key="1">
    <source>
        <dbReference type="EMBL" id="KAF4632479.1"/>
    </source>
</evidence>
<accession>A0A8H4RM23</accession>
<dbReference type="Proteomes" id="UP000566819">
    <property type="component" value="Unassembled WGS sequence"/>
</dbReference>
<dbReference type="EMBL" id="JAAMPI010000344">
    <property type="protein sequence ID" value="KAF4632479.1"/>
    <property type="molecule type" value="Genomic_DNA"/>
</dbReference>
<name>A0A8H4RM23_9HELO</name>
<proteinExistence type="predicted"/>
<gene>
    <name evidence="1" type="ORF">G7Y89_g5645</name>
</gene>
<comment type="caution">
    <text evidence="1">The sequence shown here is derived from an EMBL/GenBank/DDBJ whole genome shotgun (WGS) entry which is preliminary data.</text>
</comment>